<feature type="transmembrane region" description="Helical" evidence="1">
    <location>
        <begin position="16"/>
        <end position="34"/>
    </location>
</feature>
<dbReference type="Gene3D" id="1.20.1050.10">
    <property type="match status" value="1"/>
</dbReference>
<reference evidence="2 3" key="1">
    <citation type="journal article" date="2018" name="PLoS Genet.">
        <title>Population sequencing reveals clonal diversity and ancestral inbreeding in the grapevine cultivar Chardonnay.</title>
        <authorList>
            <person name="Roach M.J."/>
            <person name="Johnson D.L."/>
            <person name="Bohlmann J."/>
            <person name="van Vuuren H.J."/>
            <person name="Jones S.J."/>
            <person name="Pretorius I.S."/>
            <person name="Schmidt S.A."/>
            <person name="Borneman A.R."/>
        </authorList>
    </citation>
    <scope>NUCLEOTIDE SEQUENCE [LARGE SCALE GENOMIC DNA]</scope>
    <source>
        <strain evidence="3">cv. Chardonnay</strain>
        <tissue evidence="2">Leaf</tissue>
    </source>
</reference>
<sequence>MEVTEGERVFFGGNHGIVYVDIVLGLMCGWVVVIEKVGEGSSCWTLKSNLTFTNGWPTLYELPLFEATLLPKVVKEKLVVHF</sequence>
<accession>A0A438H278</accession>
<dbReference type="AlphaFoldDB" id="A0A438H278"/>
<protein>
    <submittedName>
        <fullName evidence="2">Uncharacterized protein</fullName>
    </submittedName>
</protein>
<comment type="caution">
    <text evidence="2">The sequence shown here is derived from an EMBL/GenBank/DDBJ whole genome shotgun (WGS) entry which is preliminary data.</text>
</comment>
<proteinExistence type="predicted"/>
<keyword evidence="1" id="KW-1133">Transmembrane helix</keyword>
<name>A0A438H278_VITVI</name>
<gene>
    <name evidence="2" type="ORF">CK203_048417</name>
</gene>
<evidence type="ECO:0000313" key="2">
    <source>
        <dbReference type="EMBL" id="RVW78700.1"/>
    </source>
</evidence>
<keyword evidence="1" id="KW-0472">Membrane</keyword>
<dbReference type="EMBL" id="QGNW01000292">
    <property type="protein sequence ID" value="RVW78700.1"/>
    <property type="molecule type" value="Genomic_DNA"/>
</dbReference>
<dbReference type="Proteomes" id="UP000288805">
    <property type="component" value="Unassembled WGS sequence"/>
</dbReference>
<evidence type="ECO:0000313" key="3">
    <source>
        <dbReference type="Proteomes" id="UP000288805"/>
    </source>
</evidence>
<organism evidence="2 3">
    <name type="scientific">Vitis vinifera</name>
    <name type="common">Grape</name>
    <dbReference type="NCBI Taxonomy" id="29760"/>
    <lineage>
        <taxon>Eukaryota</taxon>
        <taxon>Viridiplantae</taxon>
        <taxon>Streptophyta</taxon>
        <taxon>Embryophyta</taxon>
        <taxon>Tracheophyta</taxon>
        <taxon>Spermatophyta</taxon>
        <taxon>Magnoliopsida</taxon>
        <taxon>eudicotyledons</taxon>
        <taxon>Gunneridae</taxon>
        <taxon>Pentapetalae</taxon>
        <taxon>rosids</taxon>
        <taxon>Vitales</taxon>
        <taxon>Vitaceae</taxon>
        <taxon>Viteae</taxon>
        <taxon>Vitis</taxon>
    </lineage>
</organism>
<evidence type="ECO:0000256" key="1">
    <source>
        <dbReference type="SAM" id="Phobius"/>
    </source>
</evidence>
<keyword evidence="1" id="KW-0812">Transmembrane</keyword>